<dbReference type="Pfam" id="PF02223">
    <property type="entry name" value="Thymidylate_kin"/>
    <property type="match status" value="1"/>
</dbReference>
<evidence type="ECO:0000256" key="4">
    <source>
        <dbReference type="ARBA" id="ARBA00022679"/>
    </source>
</evidence>
<evidence type="ECO:0000256" key="9">
    <source>
        <dbReference type="ARBA" id="ARBA00048743"/>
    </source>
</evidence>
<evidence type="ECO:0000256" key="10">
    <source>
        <dbReference type="ARBA" id="ARBA00057735"/>
    </source>
</evidence>
<dbReference type="EC" id="2.7.4.9" evidence="2 11"/>
<evidence type="ECO:0000313" key="13">
    <source>
        <dbReference type="EMBL" id="KFB07694.1"/>
    </source>
</evidence>
<feature type="domain" description="Thymidylate kinase-like" evidence="12">
    <location>
        <begin position="10"/>
        <end position="198"/>
    </location>
</feature>
<comment type="catalytic activity">
    <reaction evidence="9 11">
        <text>dTMP + ATP = dTDP + ADP</text>
        <dbReference type="Rhea" id="RHEA:13517"/>
        <dbReference type="ChEBI" id="CHEBI:30616"/>
        <dbReference type="ChEBI" id="CHEBI:58369"/>
        <dbReference type="ChEBI" id="CHEBI:63528"/>
        <dbReference type="ChEBI" id="CHEBI:456216"/>
        <dbReference type="EC" id="2.7.4.9"/>
    </reaction>
</comment>
<dbReference type="GO" id="GO:0006233">
    <property type="term" value="P:dTDP biosynthetic process"/>
    <property type="evidence" value="ECO:0007669"/>
    <property type="project" value="InterPro"/>
</dbReference>
<keyword evidence="6 11" id="KW-0547">Nucleotide-binding</keyword>
<keyword evidence="14" id="KW-1185">Reference proteome</keyword>
<dbReference type="SUPFAM" id="SSF52540">
    <property type="entry name" value="P-loop containing nucleoside triphosphate hydrolases"/>
    <property type="match status" value="1"/>
</dbReference>
<evidence type="ECO:0000256" key="11">
    <source>
        <dbReference type="HAMAP-Rule" id="MF_00165"/>
    </source>
</evidence>
<dbReference type="AlphaFoldDB" id="A0A084U408"/>
<comment type="similarity">
    <text evidence="1 11">Belongs to the thymidylate kinase family.</text>
</comment>
<dbReference type="Gene3D" id="3.40.50.300">
    <property type="entry name" value="P-loop containing nucleotide triphosphate hydrolases"/>
    <property type="match status" value="1"/>
</dbReference>
<dbReference type="InterPro" id="IPR018095">
    <property type="entry name" value="Thymidylate_kin_CS"/>
</dbReference>
<dbReference type="RefSeq" id="WP_036451708.1">
    <property type="nucleotide sequence ID" value="NZ_AWQU01000071.1"/>
</dbReference>
<dbReference type="CDD" id="cd01672">
    <property type="entry name" value="TMPK"/>
    <property type="match status" value="1"/>
</dbReference>
<dbReference type="InterPro" id="IPR018094">
    <property type="entry name" value="Thymidylate_kinase"/>
</dbReference>
<dbReference type="GO" id="GO:0006235">
    <property type="term" value="P:dTTP biosynthetic process"/>
    <property type="evidence" value="ECO:0007669"/>
    <property type="project" value="UniProtKB-UniRule"/>
</dbReference>
<dbReference type="PANTHER" id="PTHR10344">
    <property type="entry name" value="THYMIDYLATE KINASE"/>
    <property type="match status" value="1"/>
</dbReference>
<dbReference type="PANTHER" id="PTHR10344:SF4">
    <property type="entry name" value="UMP-CMP KINASE 2, MITOCHONDRIAL"/>
    <property type="match status" value="1"/>
</dbReference>
<evidence type="ECO:0000256" key="7">
    <source>
        <dbReference type="ARBA" id="ARBA00022777"/>
    </source>
</evidence>
<proteinExistence type="inferred from homology"/>
<feature type="binding site" evidence="11">
    <location>
        <begin position="12"/>
        <end position="19"/>
    </location>
    <ligand>
        <name>ATP</name>
        <dbReference type="ChEBI" id="CHEBI:30616"/>
    </ligand>
</feature>
<dbReference type="GO" id="GO:0005524">
    <property type="term" value="F:ATP binding"/>
    <property type="evidence" value="ECO:0007669"/>
    <property type="project" value="UniProtKB-UniRule"/>
</dbReference>
<accession>A0A084U408</accession>
<keyword evidence="4 11" id="KW-0808">Transferase</keyword>
<comment type="function">
    <text evidence="10 11">Phosphorylation of dTMP to form dTDP in both de novo and salvage pathways of dTTP synthesis.</text>
</comment>
<keyword evidence="5 11" id="KW-0545">Nucleotide biosynthesis</keyword>
<dbReference type="GO" id="GO:0004798">
    <property type="term" value="F:dTMP kinase activity"/>
    <property type="evidence" value="ECO:0007669"/>
    <property type="project" value="UniProtKB-UniRule"/>
</dbReference>
<dbReference type="GO" id="GO:0006227">
    <property type="term" value="P:dUDP biosynthetic process"/>
    <property type="evidence" value="ECO:0007669"/>
    <property type="project" value="TreeGrafter"/>
</dbReference>
<evidence type="ECO:0000256" key="1">
    <source>
        <dbReference type="ARBA" id="ARBA00009776"/>
    </source>
</evidence>
<dbReference type="NCBIfam" id="TIGR00041">
    <property type="entry name" value="DTMP_kinase"/>
    <property type="match status" value="1"/>
</dbReference>
<reference evidence="13 14" key="1">
    <citation type="journal article" date="2014" name="PLoS ONE">
        <title>Reduction of Hydrogen Peroxide Accumulation and Toxicity by a Catalase from Mycoplasma iowae.</title>
        <authorList>
            <person name="Pritchard R.E."/>
            <person name="Prassinos A.J."/>
            <person name="Osborne J.D."/>
            <person name="Raviv Z."/>
            <person name="Balish M.F."/>
        </authorList>
    </citation>
    <scope>NUCLEOTIDE SEQUENCE [LARGE SCALE GENOMIC DNA]</scope>
    <source>
        <strain evidence="13 14">DK-CPA</strain>
    </source>
</reference>
<protein>
    <recommendedName>
        <fullName evidence="3 11">Thymidylate kinase</fullName>
        <ecNumber evidence="2 11">2.7.4.9</ecNumber>
    </recommendedName>
    <alternativeName>
        <fullName evidence="11">dTMP kinase</fullName>
    </alternativeName>
</protein>
<dbReference type="Proteomes" id="UP000028523">
    <property type="component" value="Unassembled WGS sequence"/>
</dbReference>
<name>A0A084U408_MALIO</name>
<evidence type="ECO:0000259" key="12">
    <source>
        <dbReference type="Pfam" id="PF02223"/>
    </source>
</evidence>
<evidence type="ECO:0000256" key="2">
    <source>
        <dbReference type="ARBA" id="ARBA00012980"/>
    </source>
</evidence>
<comment type="caution">
    <text evidence="13">The sequence shown here is derived from an EMBL/GenBank/DDBJ whole genome shotgun (WGS) entry which is preliminary data.</text>
</comment>
<evidence type="ECO:0000313" key="14">
    <source>
        <dbReference type="Proteomes" id="UP000028523"/>
    </source>
</evidence>
<dbReference type="GO" id="GO:0005829">
    <property type="term" value="C:cytosol"/>
    <property type="evidence" value="ECO:0007669"/>
    <property type="project" value="TreeGrafter"/>
</dbReference>
<dbReference type="PROSITE" id="PS01331">
    <property type="entry name" value="THYMIDYLATE_KINASE"/>
    <property type="match status" value="1"/>
</dbReference>
<keyword evidence="7 11" id="KW-0418">Kinase</keyword>
<dbReference type="HAMAP" id="MF_00165">
    <property type="entry name" value="Thymidylate_kinase"/>
    <property type="match status" value="1"/>
</dbReference>
<dbReference type="InterPro" id="IPR039430">
    <property type="entry name" value="Thymidylate_kin-like_dom"/>
</dbReference>
<dbReference type="EMBL" id="AWQU01000071">
    <property type="protein sequence ID" value="KFB07694.1"/>
    <property type="molecule type" value="Genomic_DNA"/>
</dbReference>
<keyword evidence="8 11" id="KW-0067">ATP-binding</keyword>
<dbReference type="InterPro" id="IPR027417">
    <property type="entry name" value="P-loop_NTPase"/>
</dbReference>
<evidence type="ECO:0000256" key="8">
    <source>
        <dbReference type="ARBA" id="ARBA00022840"/>
    </source>
</evidence>
<sequence length="206" mass="23647">MVKKVNFITFEGPDGSGKSTVSKKVFEKLVSYFKNEKEFILTREPGGTDIAEDIRKIILSKDIDKRTETLLFAASRNEHVKKKIIPAIKNGKIVLCDRFIHSSLVYQGYFRDIGINEVLQVNKFGIGDFLPDLIFYLDVPVETSIKRLKELRENLDRMDFVSDKEIAKINDGYKIVLDLPNVYKINANREIDQIVDEIFSIIVSKV</sequence>
<gene>
    <name evidence="11 13" type="primary">tmk</name>
    <name evidence="13" type="ORF">P271_546</name>
</gene>
<evidence type="ECO:0000256" key="3">
    <source>
        <dbReference type="ARBA" id="ARBA00017144"/>
    </source>
</evidence>
<evidence type="ECO:0000256" key="6">
    <source>
        <dbReference type="ARBA" id="ARBA00022741"/>
    </source>
</evidence>
<evidence type="ECO:0000256" key="5">
    <source>
        <dbReference type="ARBA" id="ARBA00022727"/>
    </source>
</evidence>
<dbReference type="FunFam" id="3.40.50.300:FF:000225">
    <property type="entry name" value="Thymidylate kinase"/>
    <property type="match status" value="1"/>
</dbReference>
<organism evidence="13 14">
    <name type="scientific">Malacoplasma iowae DK-CPA</name>
    <dbReference type="NCBI Taxonomy" id="1394179"/>
    <lineage>
        <taxon>Bacteria</taxon>
        <taxon>Bacillati</taxon>
        <taxon>Mycoplasmatota</taxon>
        <taxon>Mycoplasmoidales</taxon>
        <taxon>Mycoplasmoidaceae</taxon>
        <taxon>Malacoplasma</taxon>
    </lineage>
</organism>